<evidence type="ECO:0008006" key="2">
    <source>
        <dbReference type="Google" id="ProtNLM"/>
    </source>
</evidence>
<reference evidence="1" key="1">
    <citation type="submission" date="2018-05" db="EMBL/GenBank/DDBJ databases">
        <authorList>
            <person name="Lanie J.A."/>
            <person name="Ng W.-L."/>
            <person name="Kazmierczak K.M."/>
            <person name="Andrzejewski T.M."/>
            <person name="Davidsen T.M."/>
            <person name="Wayne K.J."/>
            <person name="Tettelin H."/>
            <person name="Glass J.I."/>
            <person name="Rusch D."/>
            <person name="Podicherti R."/>
            <person name="Tsui H.-C.T."/>
            <person name="Winkler M.E."/>
        </authorList>
    </citation>
    <scope>NUCLEOTIDE SEQUENCE</scope>
</reference>
<proteinExistence type="predicted"/>
<name>A0A382I6V9_9ZZZZ</name>
<dbReference type="Gene3D" id="3.90.1150.10">
    <property type="entry name" value="Aspartate Aminotransferase, domain 1"/>
    <property type="match status" value="1"/>
</dbReference>
<gene>
    <name evidence="1" type="ORF">METZ01_LOCUS248308</name>
</gene>
<dbReference type="EMBL" id="UINC01065608">
    <property type="protein sequence ID" value="SVB95454.1"/>
    <property type="molecule type" value="Genomic_DNA"/>
</dbReference>
<feature type="non-terminal residue" evidence="1">
    <location>
        <position position="1"/>
    </location>
</feature>
<dbReference type="InterPro" id="IPR024551">
    <property type="entry name" value="AspAT_Ic"/>
</dbReference>
<accession>A0A382I6V9</accession>
<dbReference type="AlphaFoldDB" id="A0A382I6V9"/>
<dbReference type="PANTHER" id="PTHR43799:SF1">
    <property type="entry name" value="ASPARTATE AMINOTRANSFERASE"/>
    <property type="match status" value="1"/>
</dbReference>
<dbReference type="Pfam" id="PF12897">
    <property type="entry name" value="Asp_aminotransf"/>
    <property type="match status" value="1"/>
</dbReference>
<sequence length="275" mass="30440">LCEEFGINMIPIPLTGSGPNIDIAKGLVNEDPSIKGIWCVPKHSNPTGEIYNEECIKGLLELANIRKNDFKILWDNAYAVHDFDPSEDLADIFMLSKESKAEDSIIAFTSTSKITFAGAGISFIAMSKNNLDLFCKHYSSTVIGPDKVNQARHVLFLKNYENLLNHMKGHAQILKPKFEMVEKWLSHLNNCSWTKPKGGYFVSFNSAPGLAKKIIKLSEEAGLKLTPAGSTFPYGVDPKDENIRLAPTACTLEELEKAMEIFVVCVSLANLESKV</sequence>
<organism evidence="1">
    <name type="scientific">marine metagenome</name>
    <dbReference type="NCBI Taxonomy" id="408172"/>
    <lineage>
        <taxon>unclassified sequences</taxon>
        <taxon>metagenomes</taxon>
        <taxon>ecological metagenomes</taxon>
    </lineage>
</organism>
<dbReference type="GO" id="GO:0004069">
    <property type="term" value="F:L-aspartate:2-oxoglutarate aminotransferase activity"/>
    <property type="evidence" value="ECO:0007669"/>
    <property type="project" value="InterPro"/>
</dbReference>
<dbReference type="InterPro" id="IPR015421">
    <property type="entry name" value="PyrdxlP-dep_Trfase_major"/>
</dbReference>
<dbReference type="InterPro" id="IPR015422">
    <property type="entry name" value="PyrdxlP-dep_Trfase_small"/>
</dbReference>
<dbReference type="SUPFAM" id="SSF53383">
    <property type="entry name" value="PLP-dependent transferases"/>
    <property type="match status" value="1"/>
</dbReference>
<dbReference type="InterPro" id="IPR015424">
    <property type="entry name" value="PyrdxlP-dep_Trfase"/>
</dbReference>
<dbReference type="Gene3D" id="3.40.640.10">
    <property type="entry name" value="Type I PLP-dependent aspartate aminotransferase-like (Major domain)"/>
    <property type="match status" value="1"/>
</dbReference>
<dbReference type="PANTHER" id="PTHR43799">
    <property type="entry name" value="AMINOTRANSFERASE, PUTATIVE-RELATED"/>
    <property type="match status" value="1"/>
</dbReference>
<protein>
    <recommendedName>
        <fullName evidence="2">Aminotransferase class I/classII domain-containing protein</fullName>
    </recommendedName>
</protein>
<evidence type="ECO:0000313" key="1">
    <source>
        <dbReference type="EMBL" id="SVB95454.1"/>
    </source>
</evidence>